<dbReference type="InterPro" id="IPR009731">
    <property type="entry name" value="P-like"/>
</dbReference>
<dbReference type="Proteomes" id="UP000669060">
    <property type="component" value="Unassembled WGS sequence"/>
</dbReference>
<proteinExistence type="predicted"/>
<organism evidence="1 2">
    <name type="scientific">Pseudomonas schmalbachii</name>
    <dbReference type="NCBI Taxonomy" id="2816993"/>
    <lineage>
        <taxon>Bacteria</taxon>
        <taxon>Pseudomonadati</taxon>
        <taxon>Pseudomonadota</taxon>
        <taxon>Gammaproteobacteria</taxon>
        <taxon>Pseudomonadales</taxon>
        <taxon>Pseudomonadaceae</taxon>
        <taxon>Pseudomonas</taxon>
    </lineage>
</organism>
<protein>
    <submittedName>
        <fullName evidence="1">Uncharacterized protein</fullName>
    </submittedName>
</protein>
<evidence type="ECO:0000313" key="1">
    <source>
        <dbReference type="EMBL" id="MBO3274146.1"/>
    </source>
</evidence>
<reference evidence="1 2" key="1">
    <citation type="submission" date="2020-12" db="EMBL/GenBank/DDBJ databases">
        <title>Pseudomonas schmalbachii sp. nov. isolated from millipede gut.</title>
        <authorList>
            <person name="Shelomi M."/>
        </authorList>
    </citation>
    <scope>NUCLEOTIDE SEQUENCE [LARGE SCALE GENOMIC DNA]</scope>
    <source>
        <strain evidence="1 2">Milli4</strain>
    </source>
</reference>
<accession>A0ABS3TKH5</accession>
<name>A0ABS3TKH5_9PSED</name>
<comment type="caution">
    <text evidence="1">The sequence shown here is derived from an EMBL/GenBank/DDBJ whole genome shotgun (WGS) entry which is preliminary data.</text>
</comment>
<dbReference type="RefSeq" id="WP_208311945.1">
    <property type="nucleotide sequence ID" value="NZ_JAELYA010000001.1"/>
</dbReference>
<gene>
    <name evidence="1" type="ORF">JFY56_02800</name>
</gene>
<sequence length="204" mass="23147">MKQIFTTIRITWPAWYAKYYAEPEASVLAKRIWLTAVRALSDAQIDRGLQRMVQVSKYPPNPAEFIELCRHIDGVPTAAGAWYEALASRYSHPAVRAAAKLTGLFDLQRAETFDTGLRARFEHHYAVVLHRLEQGEPLDGPVLQAIGNDAMRSQQQLQDEQGERWLRRVMEVQGLSDVTGVTAREQLLAALRIRRDETKGAPHE</sequence>
<keyword evidence="2" id="KW-1185">Reference proteome</keyword>
<dbReference type="EMBL" id="JAELYA010000001">
    <property type="protein sequence ID" value="MBO3274146.1"/>
    <property type="molecule type" value="Genomic_DNA"/>
</dbReference>
<evidence type="ECO:0000313" key="2">
    <source>
        <dbReference type="Proteomes" id="UP000669060"/>
    </source>
</evidence>
<dbReference type="Pfam" id="PF06992">
    <property type="entry name" value="Phage_lambda_P"/>
    <property type="match status" value="1"/>
</dbReference>